<dbReference type="Proteomes" id="UP001642487">
    <property type="component" value="Chromosome 1"/>
</dbReference>
<keyword evidence="2" id="KW-1185">Reference proteome</keyword>
<name>A0ABP0XNA1_9ROSI</name>
<organism evidence="1 2">
    <name type="scientific">Citrullus colocynthis</name>
    <name type="common">colocynth</name>
    <dbReference type="NCBI Taxonomy" id="252529"/>
    <lineage>
        <taxon>Eukaryota</taxon>
        <taxon>Viridiplantae</taxon>
        <taxon>Streptophyta</taxon>
        <taxon>Embryophyta</taxon>
        <taxon>Tracheophyta</taxon>
        <taxon>Spermatophyta</taxon>
        <taxon>Magnoliopsida</taxon>
        <taxon>eudicotyledons</taxon>
        <taxon>Gunneridae</taxon>
        <taxon>Pentapetalae</taxon>
        <taxon>rosids</taxon>
        <taxon>fabids</taxon>
        <taxon>Cucurbitales</taxon>
        <taxon>Cucurbitaceae</taxon>
        <taxon>Benincaseae</taxon>
        <taxon>Citrullus</taxon>
    </lineage>
</organism>
<evidence type="ECO:0000313" key="2">
    <source>
        <dbReference type="Proteomes" id="UP001642487"/>
    </source>
</evidence>
<reference evidence="1 2" key="1">
    <citation type="submission" date="2024-03" db="EMBL/GenBank/DDBJ databases">
        <authorList>
            <person name="Gkanogiannis A."/>
            <person name="Becerra Lopez-Lavalle L."/>
        </authorList>
    </citation>
    <scope>NUCLEOTIDE SEQUENCE [LARGE SCALE GENOMIC DNA]</scope>
</reference>
<evidence type="ECO:0000313" key="1">
    <source>
        <dbReference type="EMBL" id="CAK9309648.1"/>
    </source>
</evidence>
<sequence>MKLMRCSPSVEPNKMAYEAYHSAELSKWVMRHAIHFLVYSKTLLHVQASPPSHYHPTEPRHAVPAPTLSHRLPAHSAAGIPQPSLSPSPIFCYLQRWHLSALLII</sequence>
<dbReference type="EMBL" id="OZ021735">
    <property type="protein sequence ID" value="CAK9309648.1"/>
    <property type="molecule type" value="Genomic_DNA"/>
</dbReference>
<protein>
    <submittedName>
        <fullName evidence="1">Uncharacterized protein</fullName>
    </submittedName>
</protein>
<proteinExistence type="predicted"/>
<accession>A0ABP0XNA1</accession>
<gene>
    <name evidence="1" type="ORF">CITCOLO1_LOCUS1231</name>
</gene>